<accession>A0ABR1YBD6</accession>
<evidence type="ECO:0000313" key="1">
    <source>
        <dbReference type="EMBL" id="KAK8223862.1"/>
    </source>
</evidence>
<proteinExistence type="predicted"/>
<keyword evidence="2" id="KW-1185">Reference proteome</keyword>
<name>A0ABR1YBD6_9PEZI</name>
<gene>
    <name evidence="1" type="ORF">HDK90DRAFT_106075</name>
</gene>
<organism evidence="1 2">
    <name type="scientific">Phyllosticta capitalensis</name>
    <dbReference type="NCBI Taxonomy" id="121624"/>
    <lineage>
        <taxon>Eukaryota</taxon>
        <taxon>Fungi</taxon>
        <taxon>Dikarya</taxon>
        <taxon>Ascomycota</taxon>
        <taxon>Pezizomycotina</taxon>
        <taxon>Dothideomycetes</taxon>
        <taxon>Dothideomycetes incertae sedis</taxon>
        <taxon>Botryosphaeriales</taxon>
        <taxon>Phyllostictaceae</taxon>
        <taxon>Phyllosticta</taxon>
    </lineage>
</organism>
<reference evidence="1 2" key="1">
    <citation type="submission" date="2024-04" db="EMBL/GenBank/DDBJ databases">
        <title>Phyllosticta paracitricarpa is synonymous to the EU quarantine fungus P. citricarpa based on phylogenomic analyses.</title>
        <authorList>
            <consortium name="Lawrence Berkeley National Laboratory"/>
            <person name="Van Ingen-Buijs V.A."/>
            <person name="Van Westerhoven A.C."/>
            <person name="Haridas S."/>
            <person name="Skiadas P."/>
            <person name="Martin F."/>
            <person name="Groenewald J.Z."/>
            <person name="Crous P.W."/>
            <person name="Seidl M.F."/>
        </authorList>
    </citation>
    <scope>NUCLEOTIDE SEQUENCE [LARGE SCALE GENOMIC DNA]</scope>
    <source>
        <strain evidence="1 2">CBS 123374</strain>
    </source>
</reference>
<sequence length="233" mass="26943">MFTLIAALGKSRNVITWTTDEDEPDPEVQRSRQRSLKDNLRWVVTQLRKSNSLSSMLVLQADSEFFDFLGTFDGFASDFRYIFQPLEAIRSLDSVWVKRDTYYGDYAEDVGDEEWSEWAESYRDYALSLERHMTSKEPVKDEPKVFKLYDEFVHNLKKCGLAGTKIDTKFLLEKVQLARDNADTKSFISALNTFSKKFEDEVAQKRGQRKKIELLVDAAELNDESEAEATGRS</sequence>
<dbReference type="EMBL" id="JBBWRZ010000013">
    <property type="protein sequence ID" value="KAK8223862.1"/>
    <property type="molecule type" value="Genomic_DNA"/>
</dbReference>
<comment type="caution">
    <text evidence="1">The sequence shown here is derived from an EMBL/GenBank/DDBJ whole genome shotgun (WGS) entry which is preliminary data.</text>
</comment>
<dbReference type="Proteomes" id="UP001492380">
    <property type="component" value="Unassembled WGS sequence"/>
</dbReference>
<evidence type="ECO:0000313" key="2">
    <source>
        <dbReference type="Proteomes" id="UP001492380"/>
    </source>
</evidence>
<protein>
    <submittedName>
        <fullName evidence="1">Uncharacterized protein</fullName>
    </submittedName>
</protein>